<dbReference type="Proteomes" id="UP000266272">
    <property type="component" value="Unassembled WGS sequence"/>
</dbReference>
<keyword evidence="3" id="KW-0539">Nucleus</keyword>
<evidence type="ECO:0000256" key="1">
    <source>
        <dbReference type="ARBA" id="ARBA00004123"/>
    </source>
</evidence>
<proteinExistence type="predicted"/>
<sequence>MPPSMLVKTKDLSQSPCAFCSKAGLECLYPFTGRMPTRQHNPATASVASVRATPVRKQSEFQVLELLGRLRHLESVVDGMKAAGKGANPETPHTKLGNSRPSDGRASLGTEGEATSSDTGTTGPSHDQSYTLSKSFGSLHICESGTLYTSNGFWATLHGELRSVRKAFETSCIFDFNNPEDGASALGIMTDQIPFTLGQYSPYEQILHPTPHLIPFIWRVYVENVDPFIKVLHVPTMAEIIQLSEDGFEKLSVGMQALVFSISLAAVVSLSETDVQKTFGAVKEEIISRFIVGTEQSLSQVGILKTTELCVAQASLIYLESAGHRYGMRTVWMMSGILVRAAISIGLHRDGATFPNISYFEAEMRRRLWWHICCFDARISQCYAPETIISNNMMDTREPTNINDADLDLNMKQEPIAREGFTDLSIIARVTNIFGKWTPTGETDPGEQSFFSALALIENMRRWRDHSSTSQWGWVLVNYQQWYAIGIILVHLQTRTWDETFERAWALVVEILNGIPPAMMTQNPLRQSIVSMITAARRHREEELSRMNMPPEEPNNVSLLPDLRSVIAFPTSPLSGSQNLDYSAVPQEPLMDTYKLGHRNMELSNTQTVDMERSDSNKISIFQELPHLGFSYPSWYLEPTSHLDIPEPNFGGLQSYFYNSVSGTEGESLMGPGGSHVFPQGQLFGS</sequence>
<dbReference type="OrthoDB" id="435881at2759"/>
<evidence type="ECO:0000313" key="7">
    <source>
        <dbReference type="Proteomes" id="UP000266272"/>
    </source>
</evidence>
<evidence type="ECO:0000259" key="5">
    <source>
        <dbReference type="SMART" id="SM00906"/>
    </source>
</evidence>
<keyword evidence="2" id="KW-0479">Metal-binding</keyword>
<dbReference type="GO" id="GO:0005634">
    <property type="term" value="C:nucleus"/>
    <property type="evidence" value="ECO:0007669"/>
    <property type="project" value="UniProtKB-SubCell"/>
</dbReference>
<evidence type="ECO:0000313" key="6">
    <source>
        <dbReference type="EMBL" id="RFU80574.1"/>
    </source>
</evidence>
<evidence type="ECO:0000256" key="3">
    <source>
        <dbReference type="ARBA" id="ARBA00023242"/>
    </source>
</evidence>
<reference evidence="6 7" key="1">
    <citation type="journal article" date="2018" name="PLoS Pathog.">
        <title>Evolution of structural diversity of trichothecenes, a family of toxins produced by plant pathogenic and entomopathogenic fungi.</title>
        <authorList>
            <person name="Proctor R.H."/>
            <person name="McCormick S.P."/>
            <person name="Kim H.S."/>
            <person name="Cardoza R.E."/>
            <person name="Stanley A.M."/>
            <person name="Lindo L."/>
            <person name="Kelly A."/>
            <person name="Brown D.W."/>
            <person name="Lee T."/>
            <person name="Vaughan M.M."/>
            <person name="Alexander N.J."/>
            <person name="Busman M."/>
            <person name="Gutierrez S."/>
        </authorList>
    </citation>
    <scope>NUCLEOTIDE SEQUENCE [LARGE SCALE GENOMIC DNA]</scope>
    <source>
        <strain evidence="6 7">IBT 40837</strain>
    </source>
</reference>
<dbReference type="InterPro" id="IPR007219">
    <property type="entry name" value="XnlR_reg_dom"/>
</dbReference>
<protein>
    <submittedName>
        <fullName evidence="6">Fungal specific transcription factor domain-containing</fullName>
    </submittedName>
</protein>
<comment type="caution">
    <text evidence="6">The sequence shown here is derived from an EMBL/GenBank/DDBJ whole genome shotgun (WGS) entry which is preliminary data.</text>
</comment>
<dbReference type="EMBL" id="PXOA01000105">
    <property type="protein sequence ID" value="RFU80574.1"/>
    <property type="molecule type" value="Genomic_DNA"/>
</dbReference>
<dbReference type="STRING" id="490622.A0A395NX08"/>
<dbReference type="Pfam" id="PF04082">
    <property type="entry name" value="Fungal_trans"/>
    <property type="match status" value="1"/>
</dbReference>
<dbReference type="CDD" id="cd12148">
    <property type="entry name" value="fungal_TF_MHR"/>
    <property type="match status" value="1"/>
</dbReference>
<dbReference type="PANTHER" id="PTHR31001">
    <property type="entry name" value="UNCHARACTERIZED TRANSCRIPTIONAL REGULATORY PROTEIN"/>
    <property type="match status" value="1"/>
</dbReference>
<dbReference type="GO" id="GO:0006351">
    <property type="term" value="P:DNA-templated transcription"/>
    <property type="evidence" value="ECO:0007669"/>
    <property type="project" value="InterPro"/>
</dbReference>
<dbReference type="AlphaFoldDB" id="A0A395NX08"/>
<name>A0A395NX08_TRIAR</name>
<gene>
    <name evidence="6" type="ORF">TARUN_1693</name>
</gene>
<evidence type="ECO:0000256" key="4">
    <source>
        <dbReference type="SAM" id="MobiDB-lite"/>
    </source>
</evidence>
<dbReference type="InterPro" id="IPR050613">
    <property type="entry name" value="Sec_Metabolite_Reg"/>
</dbReference>
<comment type="subcellular location">
    <subcellularLocation>
        <location evidence="1">Nucleus</location>
    </subcellularLocation>
</comment>
<dbReference type="SMART" id="SM00906">
    <property type="entry name" value="Fungal_trans"/>
    <property type="match status" value="1"/>
</dbReference>
<dbReference type="GO" id="GO:0003677">
    <property type="term" value="F:DNA binding"/>
    <property type="evidence" value="ECO:0007669"/>
    <property type="project" value="InterPro"/>
</dbReference>
<feature type="domain" description="Xylanolytic transcriptional activator regulatory" evidence="5">
    <location>
        <begin position="331"/>
        <end position="405"/>
    </location>
</feature>
<dbReference type="GO" id="GO:0008270">
    <property type="term" value="F:zinc ion binding"/>
    <property type="evidence" value="ECO:0007669"/>
    <property type="project" value="InterPro"/>
</dbReference>
<feature type="compositionally biased region" description="Polar residues" evidence="4">
    <location>
        <begin position="113"/>
        <end position="129"/>
    </location>
</feature>
<accession>A0A395NX08</accession>
<evidence type="ECO:0000256" key="2">
    <source>
        <dbReference type="ARBA" id="ARBA00022723"/>
    </source>
</evidence>
<feature type="region of interest" description="Disordered" evidence="4">
    <location>
        <begin position="82"/>
        <end position="129"/>
    </location>
</feature>
<keyword evidence="7" id="KW-1185">Reference proteome</keyword>
<dbReference type="PANTHER" id="PTHR31001:SF50">
    <property type="entry name" value="ZN(II)2CYS6 TRANSCRIPTION FACTOR (EUROFUNG)"/>
    <property type="match status" value="1"/>
</dbReference>
<organism evidence="6 7">
    <name type="scientific">Trichoderma arundinaceum</name>
    <dbReference type="NCBI Taxonomy" id="490622"/>
    <lineage>
        <taxon>Eukaryota</taxon>
        <taxon>Fungi</taxon>
        <taxon>Dikarya</taxon>
        <taxon>Ascomycota</taxon>
        <taxon>Pezizomycotina</taxon>
        <taxon>Sordariomycetes</taxon>
        <taxon>Hypocreomycetidae</taxon>
        <taxon>Hypocreales</taxon>
        <taxon>Hypocreaceae</taxon>
        <taxon>Trichoderma</taxon>
    </lineage>
</organism>